<dbReference type="EMBL" id="CP007139">
    <property type="protein sequence ID" value="AIE87765.1"/>
    <property type="molecule type" value="Genomic_DNA"/>
</dbReference>
<feature type="transmembrane region" description="Helical" evidence="2">
    <location>
        <begin position="335"/>
        <end position="353"/>
    </location>
</feature>
<dbReference type="InterPro" id="IPR011990">
    <property type="entry name" value="TPR-like_helical_dom_sf"/>
</dbReference>
<dbReference type="PANTHER" id="PTHR15544">
    <property type="entry name" value="OSMOSIS RESPONSIVE FACTOR"/>
    <property type="match status" value="1"/>
</dbReference>
<dbReference type="OrthoDB" id="1489995at2"/>
<dbReference type="InterPro" id="IPR019734">
    <property type="entry name" value="TPR_rpt"/>
</dbReference>
<proteinExistence type="predicted"/>
<dbReference type="Pfam" id="PF13432">
    <property type="entry name" value="TPR_16"/>
    <property type="match status" value="2"/>
</dbReference>
<evidence type="ECO:0000313" key="3">
    <source>
        <dbReference type="EMBL" id="AIE87765.1"/>
    </source>
</evidence>
<feature type="transmembrane region" description="Helical" evidence="2">
    <location>
        <begin position="263"/>
        <end position="283"/>
    </location>
</feature>
<dbReference type="InterPro" id="IPR052658">
    <property type="entry name" value="TPR-containing"/>
</dbReference>
<name>A0A068NY16_FIMGI</name>
<dbReference type="STRING" id="661478.OP10G_4397"/>
<reference evidence="3 4" key="1">
    <citation type="journal article" date="2014" name="PLoS ONE">
        <title>The first complete genome sequence of the class fimbriimonadia in the phylum armatimonadetes.</title>
        <authorList>
            <person name="Hu Z.Y."/>
            <person name="Wang Y.Z."/>
            <person name="Im W.T."/>
            <person name="Wang S.Y."/>
            <person name="Zhao G.P."/>
            <person name="Zheng H.J."/>
            <person name="Quan Z.X."/>
        </authorList>
    </citation>
    <scope>NUCLEOTIDE SEQUENCE [LARGE SCALE GENOMIC DNA]</scope>
    <source>
        <strain evidence="3">Gsoil 348</strain>
    </source>
</reference>
<dbReference type="Proteomes" id="UP000027982">
    <property type="component" value="Chromosome"/>
</dbReference>
<evidence type="ECO:0000313" key="4">
    <source>
        <dbReference type="Proteomes" id="UP000027982"/>
    </source>
</evidence>
<keyword evidence="4" id="KW-1185">Reference proteome</keyword>
<evidence type="ECO:0000256" key="1">
    <source>
        <dbReference type="PROSITE-ProRule" id="PRU00339"/>
    </source>
</evidence>
<evidence type="ECO:0000256" key="2">
    <source>
        <dbReference type="SAM" id="Phobius"/>
    </source>
</evidence>
<keyword evidence="2" id="KW-0812">Transmembrane</keyword>
<dbReference type="PROSITE" id="PS50005">
    <property type="entry name" value="TPR"/>
    <property type="match status" value="1"/>
</dbReference>
<accession>A0A068NY16</accession>
<dbReference type="SUPFAM" id="SSF48452">
    <property type="entry name" value="TPR-like"/>
    <property type="match status" value="1"/>
</dbReference>
<gene>
    <name evidence="3" type="ORF">OP10G_4397</name>
</gene>
<dbReference type="Gene3D" id="1.25.40.10">
    <property type="entry name" value="Tetratricopeptide repeat domain"/>
    <property type="match status" value="1"/>
</dbReference>
<dbReference type="SMART" id="SM00028">
    <property type="entry name" value="TPR"/>
    <property type="match status" value="4"/>
</dbReference>
<dbReference type="RefSeq" id="WP_025228353.1">
    <property type="nucleotide sequence ID" value="NZ_CP007139.1"/>
</dbReference>
<dbReference type="PANTHER" id="PTHR15544:SF0">
    <property type="entry name" value="TETRATRICOPEPTIDE REPEAT PROTEIN 33"/>
    <property type="match status" value="1"/>
</dbReference>
<keyword evidence="2" id="KW-0472">Membrane</keyword>
<dbReference type="AlphaFoldDB" id="A0A068NY16"/>
<sequence length="391" mass="42746">MNSAADHARALIIVGRHADALPLLGQAIAQSPADSELYGLQALCLSNVGNQKEAVKQAQTAVSITPEWSWVHYVMGLVLQRVNARNAEKASRHAIALDPDMPHYYGLLAHVLALQGFWNESLQAAEIGLELDPDEEDCQSARSQALTFLGRSDEAREYARRTVSQNPDSADAHADMGWTSIRVGDRGAAVEHFKEALRIEPDLAHAQSGLLVALRSAFPPYRWTFTFANHVARLPLQFRSLVFVGLYFVARISAGVLSTHPALWPVLAPILVVTGFLVFMAFFEEPITDVVLLFHPLGRLAIGRSRRIQGWVLFAFLAIGLIWIPVSLIRHDSGIVPGIAVAGFLIAGVTYKIKSSPGLHKFAFWTIVVLFGLMLSLFIFTGDPPSPASSS</sequence>
<dbReference type="KEGG" id="fgi:OP10G_4397"/>
<dbReference type="eggNOG" id="COG0457">
    <property type="taxonomic scope" value="Bacteria"/>
</dbReference>
<feature type="repeat" description="TPR" evidence="1">
    <location>
        <begin position="170"/>
        <end position="203"/>
    </location>
</feature>
<feature type="transmembrane region" description="Helical" evidence="2">
    <location>
        <begin position="362"/>
        <end position="381"/>
    </location>
</feature>
<keyword evidence="2" id="KW-1133">Transmembrane helix</keyword>
<dbReference type="HOGENOM" id="CLU_050985_0_0_0"/>
<feature type="transmembrane region" description="Helical" evidence="2">
    <location>
        <begin position="238"/>
        <end position="257"/>
    </location>
</feature>
<feature type="transmembrane region" description="Helical" evidence="2">
    <location>
        <begin position="308"/>
        <end position="329"/>
    </location>
</feature>
<keyword evidence="1" id="KW-0802">TPR repeat</keyword>
<protein>
    <submittedName>
        <fullName evidence="3">Tetratricopeptide repeat-containing protein</fullName>
    </submittedName>
</protein>
<organism evidence="3 4">
    <name type="scientific">Fimbriimonas ginsengisoli Gsoil 348</name>
    <dbReference type="NCBI Taxonomy" id="661478"/>
    <lineage>
        <taxon>Bacteria</taxon>
        <taxon>Bacillati</taxon>
        <taxon>Armatimonadota</taxon>
        <taxon>Fimbriimonadia</taxon>
        <taxon>Fimbriimonadales</taxon>
        <taxon>Fimbriimonadaceae</taxon>
        <taxon>Fimbriimonas</taxon>
    </lineage>
</organism>